<feature type="region of interest" description="Disordered" evidence="1">
    <location>
        <begin position="1"/>
        <end position="21"/>
    </location>
</feature>
<proteinExistence type="predicted"/>
<evidence type="ECO:0000256" key="2">
    <source>
        <dbReference type="SAM" id="Phobius"/>
    </source>
</evidence>
<keyword evidence="2" id="KW-0812">Transmembrane</keyword>
<organism evidence="3 4">
    <name type="scientific">Anopheles quadriannulatus</name>
    <name type="common">Mosquito</name>
    <dbReference type="NCBI Taxonomy" id="34691"/>
    <lineage>
        <taxon>Eukaryota</taxon>
        <taxon>Metazoa</taxon>
        <taxon>Ecdysozoa</taxon>
        <taxon>Arthropoda</taxon>
        <taxon>Hexapoda</taxon>
        <taxon>Insecta</taxon>
        <taxon>Pterygota</taxon>
        <taxon>Neoptera</taxon>
        <taxon>Endopterygota</taxon>
        <taxon>Diptera</taxon>
        <taxon>Nematocera</taxon>
        <taxon>Culicoidea</taxon>
        <taxon>Culicidae</taxon>
        <taxon>Anophelinae</taxon>
        <taxon>Anopheles</taxon>
    </lineage>
</organism>
<protein>
    <submittedName>
        <fullName evidence="3">Uncharacterized protein</fullName>
    </submittedName>
</protein>
<name>A0A182XSI9_ANOQN</name>
<evidence type="ECO:0000313" key="3">
    <source>
        <dbReference type="EnsemblMetazoa" id="AQUA014801-PA"/>
    </source>
</evidence>
<dbReference type="Proteomes" id="UP000076407">
    <property type="component" value="Unassembled WGS sequence"/>
</dbReference>
<accession>A0A182XSI9</accession>
<sequence length="74" mass="8633">ATPPPTRWPGEHPSPTHPTNQPRFIVEKCNPTGWMYTFCPNRRLFQLRTCATLLFVLCLNLMCSLHFLTFCERP</sequence>
<reference evidence="3" key="1">
    <citation type="submission" date="2020-05" db="UniProtKB">
        <authorList>
            <consortium name="EnsemblMetazoa"/>
        </authorList>
    </citation>
    <scope>IDENTIFICATION</scope>
    <source>
        <strain evidence="3">SANGQUA</strain>
    </source>
</reference>
<feature type="transmembrane region" description="Helical" evidence="2">
    <location>
        <begin position="50"/>
        <end position="70"/>
    </location>
</feature>
<dbReference type="EnsemblMetazoa" id="AQUA014801-RA">
    <property type="protein sequence ID" value="AQUA014801-PA"/>
    <property type="gene ID" value="AQUA014801"/>
</dbReference>
<keyword evidence="2" id="KW-0472">Membrane</keyword>
<evidence type="ECO:0000256" key="1">
    <source>
        <dbReference type="SAM" id="MobiDB-lite"/>
    </source>
</evidence>
<dbReference type="VEuPathDB" id="VectorBase:AQUA014801"/>
<dbReference type="AlphaFoldDB" id="A0A182XSI9"/>
<evidence type="ECO:0000313" key="4">
    <source>
        <dbReference type="Proteomes" id="UP000076407"/>
    </source>
</evidence>
<keyword evidence="2" id="KW-1133">Transmembrane helix</keyword>
<keyword evidence="4" id="KW-1185">Reference proteome</keyword>